<dbReference type="AlphaFoldDB" id="A0A816QW59"/>
<dbReference type="OrthoDB" id="41588at2759"/>
<evidence type="ECO:0000256" key="1">
    <source>
        <dbReference type="SAM" id="MobiDB-lite"/>
    </source>
</evidence>
<dbReference type="EMBL" id="HG994370">
    <property type="protein sequence ID" value="CAF2064000.1"/>
    <property type="molecule type" value="Genomic_DNA"/>
</dbReference>
<gene>
    <name evidence="3" type="ORF">DARMORV10_C06P45250.1</name>
</gene>
<dbReference type="Gene3D" id="1.20.1410.10">
    <property type="entry name" value="I/LWEQ domain"/>
    <property type="match status" value="1"/>
</dbReference>
<evidence type="ECO:0000259" key="2">
    <source>
        <dbReference type="Pfam" id="PF20936"/>
    </source>
</evidence>
<dbReference type="InterPro" id="IPR049318">
    <property type="entry name" value="GCIP_C"/>
</dbReference>
<dbReference type="Proteomes" id="UP001295469">
    <property type="component" value="Chromosome C06"/>
</dbReference>
<proteinExistence type="predicted"/>
<organism evidence="3">
    <name type="scientific">Brassica napus</name>
    <name type="common">Rape</name>
    <dbReference type="NCBI Taxonomy" id="3708"/>
    <lineage>
        <taxon>Eukaryota</taxon>
        <taxon>Viridiplantae</taxon>
        <taxon>Streptophyta</taxon>
        <taxon>Embryophyta</taxon>
        <taxon>Tracheophyta</taxon>
        <taxon>Spermatophyta</taxon>
        <taxon>Magnoliopsida</taxon>
        <taxon>eudicotyledons</taxon>
        <taxon>Gunneridae</taxon>
        <taxon>Pentapetalae</taxon>
        <taxon>rosids</taxon>
        <taxon>malvids</taxon>
        <taxon>Brassicales</taxon>
        <taxon>Brassicaceae</taxon>
        <taxon>Brassiceae</taxon>
        <taxon>Brassica</taxon>
    </lineage>
</organism>
<name>A0A816QW59_BRANA</name>
<dbReference type="Pfam" id="PF20936">
    <property type="entry name" value="GCIP_C"/>
    <property type="match status" value="1"/>
</dbReference>
<accession>A0A816QW59</accession>
<dbReference type="InterPro" id="IPR026907">
    <property type="entry name" value="GCIP-like"/>
</dbReference>
<feature type="domain" description="Cyclin-D1-binding protein 1-like C-terminal" evidence="2">
    <location>
        <begin position="34"/>
        <end position="134"/>
    </location>
</feature>
<dbReference type="PANTHER" id="PTHR15492">
    <property type="entry name" value="CYCLIN D1-BINDING PROTEIN 1"/>
    <property type="match status" value="1"/>
</dbReference>
<protein>
    <submittedName>
        <fullName evidence="3">(rape) hypothetical protein</fullName>
    </submittedName>
</protein>
<evidence type="ECO:0000313" key="3">
    <source>
        <dbReference type="EMBL" id="CAF2064000.1"/>
    </source>
</evidence>
<feature type="compositionally biased region" description="Acidic residues" evidence="1">
    <location>
        <begin position="30"/>
        <end position="40"/>
    </location>
</feature>
<feature type="region of interest" description="Disordered" evidence="1">
    <location>
        <begin position="17"/>
        <end position="40"/>
    </location>
</feature>
<dbReference type="PANTHER" id="PTHR15492:SF2">
    <property type="entry name" value="CYCLIN-D1-BINDING PROTEIN"/>
    <property type="match status" value="1"/>
</dbReference>
<feature type="compositionally biased region" description="Basic and acidic residues" evidence="1">
    <location>
        <begin position="17"/>
        <end position="26"/>
    </location>
</feature>
<reference evidence="3" key="1">
    <citation type="submission" date="2021-01" db="EMBL/GenBank/DDBJ databases">
        <authorList>
            <consortium name="Genoscope - CEA"/>
            <person name="William W."/>
        </authorList>
    </citation>
    <scope>NUCLEOTIDE SEQUENCE</scope>
</reference>
<sequence length="180" mass="19959">MTQVVVSMKDVLREMKELRTSPEHDVSANSDEDDDDLGDDLSSEELEVAALVADVVSETLMVVKELIRAIVSMIKMENLEDKGEFVDSFERLLKLCQGTGDQIDELGACVYPPQELSLMKQILERINGNIGEMEADVKGFMNSSSSEAFLGTCRRLQSLIEHMETNLDTRTEAEVVSVGP</sequence>